<dbReference type="Gene3D" id="3.40.50.1820">
    <property type="entry name" value="alpha/beta hydrolase"/>
    <property type="match status" value="1"/>
</dbReference>
<proteinExistence type="predicted"/>
<evidence type="ECO:0000259" key="1">
    <source>
        <dbReference type="Pfam" id="PF12697"/>
    </source>
</evidence>
<dbReference type="InterPro" id="IPR052370">
    <property type="entry name" value="Meta-cleavage_hydrolase"/>
</dbReference>
<feature type="domain" description="AB hydrolase-1" evidence="1">
    <location>
        <begin position="52"/>
        <end position="288"/>
    </location>
</feature>
<keyword evidence="3" id="KW-1185">Reference proteome</keyword>
<dbReference type="EMBL" id="JASCZI010091957">
    <property type="protein sequence ID" value="MED6151570.1"/>
    <property type="molecule type" value="Genomic_DNA"/>
</dbReference>
<dbReference type="Proteomes" id="UP001341840">
    <property type="component" value="Unassembled WGS sequence"/>
</dbReference>
<comment type="caution">
    <text evidence="2">The sequence shown here is derived from an EMBL/GenBank/DDBJ whole genome shotgun (WGS) entry which is preliminary data.</text>
</comment>
<name>A0ABU6TT10_9FABA</name>
<dbReference type="PRINTS" id="PR00111">
    <property type="entry name" value="ABHYDROLASE"/>
</dbReference>
<protein>
    <recommendedName>
        <fullName evidence="1">AB hydrolase-1 domain-containing protein</fullName>
    </recommendedName>
</protein>
<organism evidence="2 3">
    <name type="scientific">Stylosanthes scabra</name>
    <dbReference type="NCBI Taxonomy" id="79078"/>
    <lineage>
        <taxon>Eukaryota</taxon>
        <taxon>Viridiplantae</taxon>
        <taxon>Streptophyta</taxon>
        <taxon>Embryophyta</taxon>
        <taxon>Tracheophyta</taxon>
        <taxon>Spermatophyta</taxon>
        <taxon>Magnoliopsida</taxon>
        <taxon>eudicotyledons</taxon>
        <taxon>Gunneridae</taxon>
        <taxon>Pentapetalae</taxon>
        <taxon>rosids</taxon>
        <taxon>fabids</taxon>
        <taxon>Fabales</taxon>
        <taxon>Fabaceae</taxon>
        <taxon>Papilionoideae</taxon>
        <taxon>50 kb inversion clade</taxon>
        <taxon>dalbergioids sensu lato</taxon>
        <taxon>Dalbergieae</taxon>
        <taxon>Pterocarpus clade</taxon>
        <taxon>Stylosanthes</taxon>
    </lineage>
</organism>
<accession>A0ABU6TT10</accession>
<dbReference type="SUPFAM" id="SSF53474">
    <property type="entry name" value="alpha/beta-Hydrolases"/>
    <property type="match status" value="1"/>
</dbReference>
<dbReference type="Pfam" id="PF12697">
    <property type="entry name" value="Abhydrolase_6"/>
    <property type="match status" value="1"/>
</dbReference>
<dbReference type="PANTHER" id="PTHR43139">
    <property type="entry name" value="SI:DKEY-122A22.2"/>
    <property type="match status" value="1"/>
</dbReference>
<evidence type="ECO:0000313" key="2">
    <source>
        <dbReference type="EMBL" id="MED6151570.1"/>
    </source>
</evidence>
<dbReference type="PANTHER" id="PTHR43139:SF59">
    <property type="entry name" value="ALPHA_BETA-HYDROLASES SUPERFAMILY PROTEIN"/>
    <property type="match status" value="1"/>
</dbReference>
<dbReference type="InterPro" id="IPR029058">
    <property type="entry name" value="AB_hydrolase_fold"/>
</dbReference>
<sequence>MTMCFSLTEARNRCYRSAFAASGLRSTITDLRDGTVMHCWVPKTRTSSKPNLLLIHGLGANALWQWGDVIRHVTPHFNVYVPDLVFFGGSHTTRPERSEGFQSECVMRAVEANGMVGSVTVVGLSYGGFVGYRMAAMYGEEVVSRVVVCCSGVCMEEKDIKEGLFPVSDVDEGACILVPQSAERLRELVGYTFSRPPPVRWLPSCFLYDFIDAMCRDYVEERRELIRAIAKDRKLCDIPKISQPTLIIWGEHDQVFPLELGYRLKRHLGENAQMVVIRDAGHALNVEKTSEFLKILISFLVDFQMPPESPFIIKFKTNNEVRVIQTRYMKKGNLQKKKKKNRYP</sequence>
<reference evidence="2 3" key="1">
    <citation type="journal article" date="2023" name="Plants (Basel)">
        <title>Bridging the Gap: Combining Genomics and Transcriptomics Approaches to Understand Stylosanthes scabra, an Orphan Legume from the Brazilian Caatinga.</title>
        <authorList>
            <person name="Ferreira-Neto J.R.C."/>
            <person name="da Silva M.D."/>
            <person name="Binneck E."/>
            <person name="de Melo N.F."/>
            <person name="da Silva R.H."/>
            <person name="de Melo A.L.T.M."/>
            <person name="Pandolfi V."/>
            <person name="Bustamante F.O."/>
            <person name="Brasileiro-Vidal A.C."/>
            <person name="Benko-Iseppon A.M."/>
        </authorList>
    </citation>
    <scope>NUCLEOTIDE SEQUENCE [LARGE SCALE GENOMIC DNA]</scope>
    <source>
        <tissue evidence="2">Leaves</tissue>
    </source>
</reference>
<gene>
    <name evidence="2" type="ORF">PIB30_083765</name>
</gene>
<evidence type="ECO:0000313" key="3">
    <source>
        <dbReference type="Proteomes" id="UP001341840"/>
    </source>
</evidence>
<dbReference type="InterPro" id="IPR000073">
    <property type="entry name" value="AB_hydrolase_1"/>
</dbReference>